<feature type="signal peptide" evidence="3">
    <location>
        <begin position="1"/>
        <end position="21"/>
    </location>
</feature>
<dbReference type="Proteomes" id="UP000829196">
    <property type="component" value="Unassembled WGS sequence"/>
</dbReference>
<evidence type="ECO:0000259" key="4">
    <source>
        <dbReference type="PROSITE" id="PS50015"/>
    </source>
</evidence>
<dbReference type="InterPro" id="IPR011001">
    <property type="entry name" value="Saposin-like"/>
</dbReference>
<proteinExistence type="predicted"/>
<feature type="chain" id="PRO_5035866311" description="Saposin B-type domain-containing protein" evidence="3">
    <location>
        <begin position="22"/>
        <end position="226"/>
    </location>
</feature>
<dbReference type="SUPFAM" id="SSF47862">
    <property type="entry name" value="Saposin"/>
    <property type="match status" value="2"/>
</dbReference>
<accession>A0A8T3AN34</accession>
<dbReference type="Gene3D" id="1.10.225.10">
    <property type="entry name" value="Saposin-like"/>
    <property type="match status" value="2"/>
</dbReference>
<sequence length="226" mass="25953">MELKLASALVFLIASLMFADARYYSVEHTLFMPGVDGRCNLCLEASRKAERTLKDMNLLKEFDMLSSEVCHVLPENFETQCLEKSKMQIHHTKLSLQELFHEKSLCNITGLCIDQHRTEDEIEIFVENKVSMELEDERGCIACQRAVKDLLMKMKQPKMKTKIIEALIDYCEEAEDNEEQCKQTVYKYASTVLNKLEKLKPNDLCVMMGMCDEAFALVNTLDKTGS</sequence>
<dbReference type="PANTHER" id="PTHR11480">
    <property type="entry name" value="SAPOSIN-RELATED"/>
    <property type="match status" value="1"/>
</dbReference>
<dbReference type="PROSITE" id="PS50015">
    <property type="entry name" value="SAP_B"/>
    <property type="match status" value="1"/>
</dbReference>
<comment type="caution">
    <text evidence="5">The sequence shown here is derived from an EMBL/GenBank/DDBJ whole genome shotgun (WGS) entry which is preliminary data.</text>
</comment>
<dbReference type="Pfam" id="PF03489">
    <property type="entry name" value="SapB_2"/>
    <property type="match status" value="1"/>
</dbReference>
<reference evidence="5" key="1">
    <citation type="journal article" date="2022" name="Front. Genet.">
        <title>Chromosome-Scale Assembly of the Dendrobium nobile Genome Provides Insights Into the Molecular Mechanism of the Biosynthesis of the Medicinal Active Ingredient of Dendrobium.</title>
        <authorList>
            <person name="Xu Q."/>
            <person name="Niu S.-C."/>
            <person name="Li K.-L."/>
            <person name="Zheng P.-J."/>
            <person name="Zhang X.-J."/>
            <person name="Jia Y."/>
            <person name="Liu Y."/>
            <person name="Niu Y.-X."/>
            <person name="Yu L.-H."/>
            <person name="Chen D.-F."/>
            <person name="Zhang G.-Q."/>
        </authorList>
    </citation>
    <scope>NUCLEOTIDE SEQUENCE</scope>
    <source>
        <tissue evidence="5">Leaf</tissue>
    </source>
</reference>
<organism evidence="5 6">
    <name type="scientific">Dendrobium nobile</name>
    <name type="common">Orchid</name>
    <dbReference type="NCBI Taxonomy" id="94219"/>
    <lineage>
        <taxon>Eukaryota</taxon>
        <taxon>Viridiplantae</taxon>
        <taxon>Streptophyta</taxon>
        <taxon>Embryophyta</taxon>
        <taxon>Tracheophyta</taxon>
        <taxon>Spermatophyta</taxon>
        <taxon>Magnoliopsida</taxon>
        <taxon>Liliopsida</taxon>
        <taxon>Asparagales</taxon>
        <taxon>Orchidaceae</taxon>
        <taxon>Epidendroideae</taxon>
        <taxon>Malaxideae</taxon>
        <taxon>Dendrobiinae</taxon>
        <taxon>Dendrobium</taxon>
    </lineage>
</organism>
<dbReference type="PANTHER" id="PTHR11480:SF87">
    <property type="entry name" value="PROSAPOSIN-LIKE"/>
    <property type="match status" value="1"/>
</dbReference>
<name>A0A8T3AN34_DENNO</name>
<protein>
    <recommendedName>
        <fullName evidence="4">Saposin B-type domain-containing protein</fullName>
    </recommendedName>
</protein>
<evidence type="ECO:0000313" key="5">
    <source>
        <dbReference type="EMBL" id="KAI0495605.1"/>
    </source>
</evidence>
<evidence type="ECO:0000313" key="6">
    <source>
        <dbReference type="Proteomes" id="UP000829196"/>
    </source>
</evidence>
<keyword evidence="1" id="KW-1015">Disulfide bond</keyword>
<dbReference type="InterPro" id="IPR051428">
    <property type="entry name" value="Sphingo_Act-Surfact_Prot"/>
</dbReference>
<keyword evidence="6" id="KW-1185">Reference proteome</keyword>
<dbReference type="SMART" id="SM00741">
    <property type="entry name" value="SapB"/>
    <property type="match status" value="1"/>
</dbReference>
<dbReference type="OrthoDB" id="69496at2759"/>
<dbReference type="EMBL" id="JAGYWB010000016">
    <property type="protein sequence ID" value="KAI0495605.1"/>
    <property type="molecule type" value="Genomic_DNA"/>
</dbReference>
<keyword evidence="3" id="KW-0732">Signal</keyword>
<dbReference type="InterPro" id="IPR008138">
    <property type="entry name" value="SapB_2"/>
</dbReference>
<gene>
    <name evidence="5" type="ORF">KFK09_021907</name>
</gene>
<evidence type="ECO:0000256" key="1">
    <source>
        <dbReference type="ARBA" id="ARBA00023157"/>
    </source>
</evidence>
<feature type="domain" description="Saposin B-type" evidence="4">
    <location>
        <begin position="136"/>
        <end position="215"/>
    </location>
</feature>
<evidence type="ECO:0000256" key="3">
    <source>
        <dbReference type="SAM" id="SignalP"/>
    </source>
</evidence>
<dbReference type="AlphaFoldDB" id="A0A8T3AN34"/>
<evidence type="ECO:0000256" key="2">
    <source>
        <dbReference type="ARBA" id="ARBA00023180"/>
    </source>
</evidence>
<keyword evidence="2" id="KW-0325">Glycoprotein</keyword>
<dbReference type="SMR" id="A0A8T3AN34"/>
<dbReference type="InterPro" id="IPR008139">
    <property type="entry name" value="SaposinB_dom"/>
</dbReference>